<evidence type="ECO:0000256" key="9">
    <source>
        <dbReference type="PIRSR" id="PIRSR005096-1"/>
    </source>
</evidence>
<reference evidence="12" key="1">
    <citation type="submission" date="2016-10" db="EMBL/GenBank/DDBJ databases">
        <authorList>
            <person name="Varghese N."/>
            <person name="Submissions S."/>
        </authorList>
    </citation>
    <scope>NUCLEOTIDE SEQUENCE [LARGE SCALE GENOMIC DNA]</scope>
    <source>
        <strain evidence="12">DSM 19886</strain>
    </source>
</reference>
<dbReference type="InterPro" id="IPR047215">
    <property type="entry name" value="Galactose_mutarotase-like"/>
</dbReference>
<dbReference type="UniPathway" id="UPA00242"/>
<evidence type="ECO:0000313" key="11">
    <source>
        <dbReference type="EMBL" id="SDM60820.1"/>
    </source>
</evidence>
<dbReference type="PANTHER" id="PTHR10091:SF0">
    <property type="entry name" value="GALACTOSE MUTAROTASE"/>
    <property type="match status" value="1"/>
</dbReference>
<keyword evidence="6 8" id="KW-0413">Isomerase</keyword>
<evidence type="ECO:0000313" key="12">
    <source>
        <dbReference type="Proteomes" id="UP000199440"/>
    </source>
</evidence>
<evidence type="ECO:0000256" key="5">
    <source>
        <dbReference type="ARBA" id="ARBA00022837"/>
    </source>
</evidence>
<dbReference type="PIRSF" id="PIRSF005096">
    <property type="entry name" value="GALM"/>
    <property type="match status" value="1"/>
</dbReference>
<organism evidence="11 12">
    <name type="scientific">Kriegella aquimaris</name>
    <dbReference type="NCBI Taxonomy" id="192904"/>
    <lineage>
        <taxon>Bacteria</taxon>
        <taxon>Pseudomonadati</taxon>
        <taxon>Bacteroidota</taxon>
        <taxon>Flavobacteriia</taxon>
        <taxon>Flavobacteriales</taxon>
        <taxon>Flavobacteriaceae</taxon>
        <taxon>Kriegella</taxon>
    </lineage>
</organism>
<dbReference type="Proteomes" id="UP000199440">
    <property type="component" value="Unassembled WGS sequence"/>
</dbReference>
<dbReference type="STRING" id="192904.SAMN04488514_11181"/>
<dbReference type="OrthoDB" id="9779408at2"/>
<proteinExistence type="inferred from homology"/>
<evidence type="ECO:0000256" key="8">
    <source>
        <dbReference type="PIRNR" id="PIRNR005096"/>
    </source>
</evidence>
<comment type="subunit">
    <text evidence="4">Monomer.</text>
</comment>
<evidence type="ECO:0000256" key="1">
    <source>
        <dbReference type="ARBA" id="ARBA00001913"/>
    </source>
</evidence>
<feature type="active site" description="Proton acceptor" evidence="9">
    <location>
        <position position="338"/>
    </location>
</feature>
<evidence type="ECO:0000256" key="7">
    <source>
        <dbReference type="ARBA" id="ARBA00023277"/>
    </source>
</evidence>
<feature type="binding site" evidence="10">
    <location>
        <begin position="207"/>
        <end position="209"/>
    </location>
    <ligand>
        <name>beta-D-galactose</name>
        <dbReference type="ChEBI" id="CHEBI:27667"/>
    </ligand>
</feature>
<accession>A0A1G9ULL5</accession>
<comment type="catalytic activity">
    <reaction evidence="8">
        <text>alpha-D-glucose = beta-D-glucose</text>
        <dbReference type="Rhea" id="RHEA:10264"/>
        <dbReference type="ChEBI" id="CHEBI:15903"/>
        <dbReference type="ChEBI" id="CHEBI:17925"/>
        <dbReference type="EC" id="5.1.3.3"/>
    </reaction>
</comment>
<dbReference type="Gene3D" id="2.70.98.10">
    <property type="match status" value="1"/>
</dbReference>
<keyword evidence="12" id="KW-1185">Reference proteome</keyword>
<gene>
    <name evidence="11" type="ORF">SAMN04488514_11181</name>
</gene>
<protein>
    <recommendedName>
        <fullName evidence="8">Aldose 1-epimerase</fullName>
        <ecNumber evidence="8">5.1.3.3</ecNumber>
    </recommendedName>
</protein>
<feature type="active site" description="Proton donor" evidence="9">
    <location>
        <position position="207"/>
    </location>
</feature>
<dbReference type="GO" id="GO:0005737">
    <property type="term" value="C:cytoplasm"/>
    <property type="evidence" value="ECO:0007669"/>
    <property type="project" value="TreeGrafter"/>
</dbReference>
<dbReference type="EC" id="5.1.3.3" evidence="8"/>
<keyword evidence="7 8" id="KW-0119">Carbohydrate metabolism</keyword>
<evidence type="ECO:0000256" key="10">
    <source>
        <dbReference type="PIRSR" id="PIRSR005096-3"/>
    </source>
</evidence>
<dbReference type="InterPro" id="IPR008183">
    <property type="entry name" value="Aldose_1/G6P_1-epimerase"/>
</dbReference>
<dbReference type="SUPFAM" id="SSF74650">
    <property type="entry name" value="Galactose mutarotase-like"/>
    <property type="match status" value="1"/>
</dbReference>
<dbReference type="PROSITE" id="PS51257">
    <property type="entry name" value="PROKAR_LIPOPROTEIN"/>
    <property type="match status" value="1"/>
</dbReference>
<dbReference type="CDD" id="cd09019">
    <property type="entry name" value="galactose_mutarotase_like"/>
    <property type="match status" value="1"/>
</dbReference>
<keyword evidence="5" id="KW-0106">Calcium</keyword>
<dbReference type="InterPro" id="IPR015443">
    <property type="entry name" value="Aldose_1-epimerase"/>
</dbReference>
<dbReference type="InterPro" id="IPR014718">
    <property type="entry name" value="GH-type_carb-bd"/>
</dbReference>
<dbReference type="EMBL" id="FNGV01000011">
    <property type="protein sequence ID" value="SDM60820.1"/>
    <property type="molecule type" value="Genomic_DNA"/>
</dbReference>
<dbReference type="GO" id="GO:0006006">
    <property type="term" value="P:glucose metabolic process"/>
    <property type="evidence" value="ECO:0007669"/>
    <property type="project" value="TreeGrafter"/>
</dbReference>
<dbReference type="GO" id="GO:0033499">
    <property type="term" value="P:galactose catabolic process via UDP-galactose, Leloir pathway"/>
    <property type="evidence" value="ECO:0007669"/>
    <property type="project" value="TreeGrafter"/>
</dbReference>
<dbReference type="GO" id="GO:0004034">
    <property type="term" value="F:aldose 1-epimerase activity"/>
    <property type="evidence" value="ECO:0007669"/>
    <property type="project" value="UniProtKB-EC"/>
</dbReference>
<dbReference type="AlphaFoldDB" id="A0A1G9ULL5"/>
<feature type="binding site" evidence="10">
    <location>
        <begin position="108"/>
        <end position="109"/>
    </location>
    <ligand>
        <name>beta-D-galactose</name>
        <dbReference type="ChEBI" id="CHEBI:27667"/>
    </ligand>
</feature>
<comment type="similarity">
    <text evidence="3 8">Belongs to the aldose epimerase family.</text>
</comment>
<dbReference type="Pfam" id="PF01263">
    <property type="entry name" value="Aldose_epim"/>
    <property type="match status" value="1"/>
</dbReference>
<name>A0A1G9ULL5_9FLAO</name>
<dbReference type="GO" id="GO:0030246">
    <property type="term" value="F:carbohydrate binding"/>
    <property type="evidence" value="ECO:0007669"/>
    <property type="project" value="InterPro"/>
</dbReference>
<evidence type="ECO:0000256" key="6">
    <source>
        <dbReference type="ARBA" id="ARBA00023235"/>
    </source>
</evidence>
<comment type="pathway">
    <text evidence="2 8">Carbohydrate metabolism; hexose metabolism.</text>
</comment>
<sequence>MKSQRNKFHKSAIVFLGSLILFGCKTIEVAGVQEEQWGEIDGKEVFHYTLTNSNGVQVKITNFGGIITSILVPDNKGVLGDVVLGFDNLKQYQEGNPCFGATIGRFANRIRNGRFEIGGVIYQLEQNAGAYTLHGGNEFDRVVWDAQVVENGDTKAVKLHYLSKDGSKGFPGNLETYVTYTLTDDNSVEVHFEATTDKTTNVNMTQHSYFNLNGCREPIYDHSIKIAADNYTEIDDEIIPVGTIATVNNTDWDLTTMTRIGENIKKLDFNGYHYCYAFNKPLNKFEEVIEVVEPKSGRTLTVSTTQPGVQFYSGNTIGNKFIGKNNIQYADNMAFCLETQHFPDSPNHTNFPSTLFKPGEKYDELVVYKFGVTP</sequence>
<evidence type="ECO:0000256" key="3">
    <source>
        <dbReference type="ARBA" id="ARBA00006206"/>
    </source>
</evidence>
<dbReference type="RefSeq" id="WP_089892985.1">
    <property type="nucleotide sequence ID" value="NZ_FNGV01000011.1"/>
</dbReference>
<evidence type="ECO:0000256" key="2">
    <source>
        <dbReference type="ARBA" id="ARBA00005028"/>
    </source>
</evidence>
<comment type="cofactor">
    <cofactor evidence="1">
        <name>Ca(2+)</name>
        <dbReference type="ChEBI" id="CHEBI:29108"/>
    </cofactor>
</comment>
<dbReference type="InterPro" id="IPR011013">
    <property type="entry name" value="Gal_mutarotase_sf_dom"/>
</dbReference>
<dbReference type="NCBIfam" id="NF008277">
    <property type="entry name" value="PRK11055.1"/>
    <property type="match status" value="1"/>
</dbReference>
<dbReference type="PANTHER" id="PTHR10091">
    <property type="entry name" value="ALDOSE-1-EPIMERASE"/>
    <property type="match status" value="1"/>
</dbReference>
<evidence type="ECO:0000256" key="4">
    <source>
        <dbReference type="ARBA" id="ARBA00011245"/>
    </source>
</evidence>